<feature type="non-terminal residue" evidence="1">
    <location>
        <position position="1"/>
    </location>
</feature>
<sequence length="113" mass="12354">FLLRQSGGFLTVEFQKPAAFVITSTSCSGVRWGILPDQDAMSPYIIFFMLIIIPPPPLSFTSLSSSSRPPAFPSQFCLPPVPPGPGLYAMLSLRRVAGRSRVQPQERSAVWVS</sequence>
<protein>
    <submittedName>
        <fullName evidence="1">Uncharacterized protein</fullName>
    </submittedName>
</protein>
<dbReference type="EMBL" id="CAUYUJ010018148">
    <property type="protein sequence ID" value="CAK0881079.1"/>
    <property type="molecule type" value="Genomic_DNA"/>
</dbReference>
<organism evidence="1 2">
    <name type="scientific">Prorocentrum cordatum</name>
    <dbReference type="NCBI Taxonomy" id="2364126"/>
    <lineage>
        <taxon>Eukaryota</taxon>
        <taxon>Sar</taxon>
        <taxon>Alveolata</taxon>
        <taxon>Dinophyceae</taxon>
        <taxon>Prorocentrales</taxon>
        <taxon>Prorocentraceae</taxon>
        <taxon>Prorocentrum</taxon>
    </lineage>
</organism>
<evidence type="ECO:0000313" key="2">
    <source>
        <dbReference type="Proteomes" id="UP001189429"/>
    </source>
</evidence>
<name>A0ABN9W8M3_9DINO</name>
<reference evidence="1" key="1">
    <citation type="submission" date="2023-10" db="EMBL/GenBank/DDBJ databases">
        <authorList>
            <person name="Chen Y."/>
            <person name="Shah S."/>
            <person name="Dougan E. K."/>
            <person name="Thang M."/>
            <person name="Chan C."/>
        </authorList>
    </citation>
    <scope>NUCLEOTIDE SEQUENCE [LARGE SCALE GENOMIC DNA]</scope>
</reference>
<comment type="caution">
    <text evidence="1">The sequence shown here is derived from an EMBL/GenBank/DDBJ whole genome shotgun (WGS) entry which is preliminary data.</text>
</comment>
<accession>A0ABN9W8M3</accession>
<proteinExistence type="predicted"/>
<dbReference type="Proteomes" id="UP001189429">
    <property type="component" value="Unassembled WGS sequence"/>
</dbReference>
<evidence type="ECO:0000313" key="1">
    <source>
        <dbReference type="EMBL" id="CAK0881079.1"/>
    </source>
</evidence>
<gene>
    <name evidence="1" type="ORF">PCOR1329_LOCUS64023</name>
</gene>
<keyword evidence="2" id="KW-1185">Reference proteome</keyword>